<dbReference type="InterPro" id="IPR046497">
    <property type="entry name" value="DUF6590"/>
</dbReference>
<dbReference type="Proteomes" id="UP000236621">
    <property type="component" value="Unassembled WGS sequence"/>
</dbReference>
<evidence type="ECO:0000313" key="4">
    <source>
        <dbReference type="Proteomes" id="UP000236621"/>
    </source>
</evidence>
<feature type="non-terminal residue" evidence="3">
    <location>
        <position position="1"/>
    </location>
</feature>
<dbReference type="OrthoDB" id="3559580at2759"/>
<dbReference type="STRING" id="45235.A0A2K3QPS5"/>
<feature type="compositionally biased region" description="Basic and acidic residues" evidence="1">
    <location>
        <begin position="136"/>
        <end position="148"/>
    </location>
</feature>
<feature type="compositionally biased region" description="Low complexity" evidence="1">
    <location>
        <begin position="1"/>
        <end position="18"/>
    </location>
</feature>
<sequence length="682" mass="75573">RRGPVSSLGLPASSSSPACRFGPASQTLGAGSPAQDATMHKHKEKSKAHPGPWSEWVFDESRGRYYRVRRDVDGNYEYDWDTRQTTPREVEQLTDDFRNLSPGSSYEGQAEEYTVASSSKDKKSSSKSKGKSKHRSHDDGGTSSRDHYAGSAAGAAAAYAGYDDPQYYGQSSSDYYAQSSSDPRATSGYSVSTTSYATVSQGQSHEPEDDEIQAAVAASRAIYYDHAVGGEPSSAAYGAYYEEDDEGPPTPKARITADEEMLDELDPRYRVEHSTKFQPGEIFKVHWSEPQGSGNEHAPSVSGRQEIQNRFGTKFFVGFRRFIVIANDLGHSTCVPILTYGGKGCKKRGVKPAKHGIIYERGHKARLLEGEPKLGFPPVKVEMTEEGEKLSRESRVNYSKLVTVEHNVKVFFIGSVASNDWDIVQEAVNRCWSEKNHSKKRSKRANDREGRRATPRLGWTGIIIRGWMHLRDTEWRRFMAEVRRRPREQQFRAVLRSGGRRRSRSRQKGGRLTFRIAFAVLFVVFAYVKPCGETGHIDWHYGPYMMMRRVFVAWAAVVYLGRDLAVDLGPRRIVVDSACLGCFLSKTSDGLPSLSGGVPHAPLGSPGGCCRRGGLPGQQRGLALAIGRGAVWSRGERARDGELKLQQESVEYIQIQEGDVRAAVSNQSPMPAVHAKSSPFHG</sequence>
<accession>A0A2K3QPS5</accession>
<evidence type="ECO:0000259" key="2">
    <source>
        <dbReference type="Pfam" id="PF20233"/>
    </source>
</evidence>
<dbReference type="EMBL" id="NRSZ01000100">
    <property type="protein sequence ID" value="PNY29519.1"/>
    <property type="molecule type" value="Genomic_DNA"/>
</dbReference>
<feature type="compositionally biased region" description="Basic residues" evidence="1">
    <location>
        <begin position="125"/>
        <end position="135"/>
    </location>
</feature>
<feature type="region of interest" description="Disordered" evidence="1">
    <location>
        <begin position="76"/>
        <end position="210"/>
    </location>
</feature>
<reference evidence="3 4" key="1">
    <citation type="submission" date="2017-08" db="EMBL/GenBank/DDBJ databases">
        <title>Harnessing the power of phylogenomics to disentangle the directionality and signatures of interkingdom host jumping in the parasitic fungal genus Tolypocladium.</title>
        <authorList>
            <person name="Quandt C.A."/>
            <person name="Patterson W."/>
            <person name="Spatafora J.W."/>
        </authorList>
    </citation>
    <scope>NUCLEOTIDE SEQUENCE [LARGE SCALE GENOMIC DNA]</scope>
    <source>
        <strain evidence="3 4">CBS 113982</strain>
    </source>
</reference>
<gene>
    <name evidence="3" type="ORF">TCAP_00554</name>
</gene>
<comment type="caution">
    <text evidence="3">The sequence shown here is derived from an EMBL/GenBank/DDBJ whole genome shotgun (WGS) entry which is preliminary data.</text>
</comment>
<dbReference type="Pfam" id="PF20233">
    <property type="entry name" value="DUF6590"/>
    <property type="match status" value="1"/>
</dbReference>
<evidence type="ECO:0000313" key="3">
    <source>
        <dbReference type="EMBL" id="PNY29519.1"/>
    </source>
</evidence>
<dbReference type="PANTHER" id="PTHR35391">
    <property type="entry name" value="C2H2-TYPE DOMAIN-CONTAINING PROTEIN-RELATED"/>
    <property type="match status" value="1"/>
</dbReference>
<feature type="domain" description="DUF6590" evidence="2">
    <location>
        <begin position="275"/>
        <end position="424"/>
    </location>
</feature>
<feature type="region of interest" description="Disordered" evidence="1">
    <location>
        <begin position="1"/>
        <end position="55"/>
    </location>
</feature>
<feature type="compositionally biased region" description="Basic and acidic residues" evidence="1">
    <location>
        <begin position="80"/>
        <end position="98"/>
    </location>
</feature>
<organism evidence="3 4">
    <name type="scientific">Tolypocladium capitatum</name>
    <dbReference type="NCBI Taxonomy" id="45235"/>
    <lineage>
        <taxon>Eukaryota</taxon>
        <taxon>Fungi</taxon>
        <taxon>Dikarya</taxon>
        <taxon>Ascomycota</taxon>
        <taxon>Pezizomycotina</taxon>
        <taxon>Sordariomycetes</taxon>
        <taxon>Hypocreomycetidae</taxon>
        <taxon>Hypocreales</taxon>
        <taxon>Ophiocordycipitaceae</taxon>
        <taxon>Tolypocladium</taxon>
    </lineage>
</organism>
<keyword evidence="4" id="KW-1185">Reference proteome</keyword>
<proteinExistence type="predicted"/>
<name>A0A2K3QPS5_9HYPO</name>
<evidence type="ECO:0000256" key="1">
    <source>
        <dbReference type="SAM" id="MobiDB-lite"/>
    </source>
</evidence>
<feature type="compositionally biased region" description="Low complexity" evidence="1">
    <location>
        <begin position="149"/>
        <end position="200"/>
    </location>
</feature>
<protein>
    <recommendedName>
        <fullName evidence="2">DUF6590 domain-containing protein</fullName>
    </recommendedName>
</protein>
<dbReference type="PANTHER" id="PTHR35391:SF5">
    <property type="entry name" value="DUF6590 DOMAIN-CONTAINING PROTEIN"/>
    <property type="match status" value="1"/>
</dbReference>
<dbReference type="AlphaFoldDB" id="A0A2K3QPS5"/>